<evidence type="ECO:0000313" key="7">
    <source>
        <dbReference type="Proteomes" id="UP001151088"/>
    </source>
</evidence>
<evidence type="ECO:0000259" key="5">
    <source>
        <dbReference type="PROSITE" id="PS50893"/>
    </source>
</evidence>
<comment type="similarity">
    <text evidence="1">Belongs to the ABC transporter superfamily.</text>
</comment>
<dbReference type="GO" id="GO:0015697">
    <property type="term" value="P:quaternary ammonium group transport"/>
    <property type="evidence" value="ECO:0007669"/>
    <property type="project" value="UniProtKB-ARBA"/>
</dbReference>
<dbReference type="PROSITE" id="PS50893">
    <property type="entry name" value="ABC_TRANSPORTER_2"/>
    <property type="match status" value="1"/>
</dbReference>
<keyword evidence="4 6" id="KW-0067">ATP-binding</keyword>
<dbReference type="SMART" id="SM00382">
    <property type="entry name" value="AAA"/>
    <property type="match status" value="1"/>
</dbReference>
<dbReference type="PANTHER" id="PTHR42788:SF13">
    <property type="entry name" value="ALIPHATIC SULFONATES IMPORT ATP-BINDING PROTEIN SSUB"/>
    <property type="match status" value="1"/>
</dbReference>
<dbReference type="CDD" id="cd03293">
    <property type="entry name" value="ABC_NrtD_SsuB_transporters"/>
    <property type="match status" value="1"/>
</dbReference>
<organism evidence="6 7">
    <name type="scientific">Ancylobacter mangrovi</name>
    <dbReference type="NCBI Taxonomy" id="2972472"/>
    <lineage>
        <taxon>Bacteria</taxon>
        <taxon>Pseudomonadati</taxon>
        <taxon>Pseudomonadota</taxon>
        <taxon>Alphaproteobacteria</taxon>
        <taxon>Hyphomicrobiales</taxon>
        <taxon>Xanthobacteraceae</taxon>
        <taxon>Ancylobacter</taxon>
    </lineage>
</organism>
<keyword evidence="3" id="KW-0547">Nucleotide-binding</keyword>
<name>A0A9X2PEG3_9HYPH</name>
<sequence length="268" mass="29942">MSELETRPAGTGAPDKLEIRNVTKYYHGRGNSLPVLENFSLAVKDLEFLVLLGPSGCGKSTLLRIIDGIETCDSGQVVLDGKNVTNTTGDGRGMVFQSFELFPWRKVIDNVAFGLEVTGVGKAERLDIAREYVNLVGLSAFEHSYPHELSGGMQQRVGIARALAIKPQVLLMDEPYGALDVQTRDLLQDELLSIWERQRKTVIFVTHSIEEALYLADRIVVMSPRPGRIEQIIDVPFGRPRRDALKSDPEFLALRREIWQILKKGARV</sequence>
<protein>
    <submittedName>
        <fullName evidence="6">ABC transporter ATP-binding protein</fullName>
    </submittedName>
</protein>
<evidence type="ECO:0000256" key="3">
    <source>
        <dbReference type="ARBA" id="ARBA00022741"/>
    </source>
</evidence>
<reference evidence="6" key="1">
    <citation type="submission" date="2022-08" db="EMBL/GenBank/DDBJ databases">
        <authorList>
            <person name="Li F."/>
        </authorList>
    </citation>
    <scope>NUCLEOTIDE SEQUENCE</scope>
    <source>
        <strain evidence="6">MQZ15Z-1</strain>
    </source>
</reference>
<dbReference type="InterPro" id="IPR050166">
    <property type="entry name" value="ABC_transporter_ATP-bind"/>
</dbReference>
<dbReference type="InterPro" id="IPR003439">
    <property type="entry name" value="ABC_transporter-like_ATP-bd"/>
</dbReference>
<evidence type="ECO:0000256" key="2">
    <source>
        <dbReference type="ARBA" id="ARBA00022448"/>
    </source>
</evidence>
<comment type="caution">
    <text evidence="6">The sequence shown here is derived from an EMBL/GenBank/DDBJ whole genome shotgun (WGS) entry which is preliminary data.</text>
</comment>
<dbReference type="AlphaFoldDB" id="A0A9X2PEG3"/>
<dbReference type="Proteomes" id="UP001151088">
    <property type="component" value="Unassembled WGS sequence"/>
</dbReference>
<dbReference type="RefSeq" id="WP_258734369.1">
    <property type="nucleotide sequence ID" value="NZ_JANTHZ010000010.1"/>
</dbReference>
<gene>
    <name evidence="6" type="ORF">NVS89_19195</name>
</gene>
<feature type="domain" description="ABC transporter" evidence="5">
    <location>
        <begin position="17"/>
        <end position="249"/>
    </location>
</feature>
<proteinExistence type="inferred from homology"/>
<dbReference type="PANTHER" id="PTHR42788">
    <property type="entry name" value="TAURINE IMPORT ATP-BINDING PROTEIN-RELATED"/>
    <property type="match status" value="1"/>
</dbReference>
<dbReference type="InterPro" id="IPR017871">
    <property type="entry name" value="ABC_transporter-like_CS"/>
</dbReference>
<keyword evidence="2" id="KW-0813">Transport</keyword>
<dbReference type="EMBL" id="JANTHZ010000010">
    <property type="protein sequence ID" value="MCS0497217.1"/>
    <property type="molecule type" value="Genomic_DNA"/>
</dbReference>
<keyword evidence="7" id="KW-1185">Reference proteome</keyword>
<evidence type="ECO:0000313" key="6">
    <source>
        <dbReference type="EMBL" id="MCS0497217.1"/>
    </source>
</evidence>
<dbReference type="Gene3D" id="3.40.50.300">
    <property type="entry name" value="P-loop containing nucleotide triphosphate hydrolases"/>
    <property type="match status" value="1"/>
</dbReference>
<dbReference type="Pfam" id="PF00005">
    <property type="entry name" value="ABC_tran"/>
    <property type="match status" value="1"/>
</dbReference>
<evidence type="ECO:0000256" key="4">
    <source>
        <dbReference type="ARBA" id="ARBA00022840"/>
    </source>
</evidence>
<dbReference type="InterPro" id="IPR003593">
    <property type="entry name" value="AAA+_ATPase"/>
</dbReference>
<dbReference type="SUPFAM" id="SSF52540">
    <property type="entry name" value="P-loop containing nucleoside triphosphate hydrolases"/>
    <property type="match status" value="1"/>
</dbReference>
<dbReference type="GO" id="GO:0005524">
    <property type="term" value="F:ATP binding"/>
    <property type="evidence" value="ECO:0007669"/>
    <property type="project" value="UniProtKB-KW"/>
</dbReference>
<dbReference type="InterPro" id="IPR027417">
    <property type="entry name" value="P-loop_NTPase"/>
</dbReference>
<dbReference type="PROSITE" id="PS00211">
    <property type="entry name" value="ABC_TRANSPORTER_1"/>
    <property type="match status" value="1"/>
</dbReference>
<dbReference type="GO" id="GO:0016887">
    <property type="term" value="F:ATP hydrolysis activity"/>
    <property type="evidence" value="ECO:0007669"/>
    <property type="project" value="InterPro"/>
</dbReference>
<dbReference type="FunFam" id="3.40.50.300:FF:000425">
    <property type="entry name" value="Probable ABC transporter, ATP-binding subunit"/>
    <property type="match status" value="1"/>
</dbReference>
<evidence type="ECO:0000256" key="1">
    <source>
        <dbReference type="ARBA" id="ARBA00005417"/>
    </source>
</evidence>
<accession>A0A9X2PEG3</accession>